<comment type="caution">
    <text evidence="1">The sequence shown here is derived from an EMBL/GenBank/DDBJ whole genome shotgun (WGS) entry which is preliminary data.</text>
</comment>
<dbReference type="AlphaFoldDB" id="A0A5B7DNG2"/>
<gene>
    <name evidence="1" type="ORF">E2C01_016199</name>
</gene>
<organism evidence="1 2">
    <name type="scientific">Portunus trituberculatus</name>
    <name type="common">Swimming crab</name>
    <name type="synonym">Neptunus trituberculatus</name>
    <dbReference type="NCBI Taxonomy" id="210409"/>
    <lineage>
        <taxon>Eukaryota</taxon>
        <taxon>Metazoa</taxon>
        <taxon>Ecdysozoa</taxon>
        <taxon>Arthropoda</taxon>
        <taxon>Crustacea</taxon>
        <taxon>Multicrustacea</taxon>
        <taxon>Malacostraca</taxon>
        <taxon>Eumalacostraca</taxon>
        <taxon>Eucarida</taxon>
        <taxon>Decapoda</taxon>
        <taxon>Pleocyemata</taxon>
        <taxon>Brachyura</taxon>
        <taxon>Eubrachyura</taxon>
        <taxon>Portunoidea</taxon>
        <taxon>Portunidae</taxon>
        <taxon>Portuninae</taxon>
        <taxon>Portunus</taxon>
    </lineage>
</organism>
<protein>
    <submittedName>
        <fullName evidence="1">Uncharacterized protein</fullName>
    </submittedName>
</protein>
<accession>A0A5B7DNG2</accession>
<keyword evidence="2" id="KW-1185">Reference proteome</keyword>
<evidence type="ECO:0000313" key="1">
    <source>
        <dbReference type="EMBL" id="MPC23161.1"/>
    </source>
</evidence>
<dbReference type="Proteomes" id="UP000324222">
    <property type="component" value="Unassembled WGS sequence"/>
</dbReference>
<name>A0A5B7DNG2_PORTR</name>
<evidence type="ECO:0000313" key="2">
    <source>
        <dbReference type="Proteomes" id="UP000324222"/>
    </source>
</evidence>
<dbReference type="EMBL" id="VSRR010001173">
    <property type="protein sequence ID" value="MPC23161.1"/>
    <property type="molecule type" value="Genomic_DNA"/>
</dbReference>
<sequence length="118" mass="12627">MVCSHHPVHPPPHALTCPCALPSSLPTHPIVPQQHAVDLTFTESIGNITQCSIIPATAPAVMCTPTSLVGKDSYSSNSILMEELFIIPVGQRRGNDTQGCKDEMRVKKVSQLLPGSCL</sequence>
<reference evidence="1 2" key="1">
    <citation type="submission" date="2019-05" db="EMBL/GenBank/DDBJ databases">
        <title>Another draft genome of Portunus trituberculatus and its Hox gene families provides insights of decapod evolution.</title>
        <authorList>
            <person name="Jeong J.-H."/>
            <person name="Song I."/>
            <person name="Kim S."/>
            <person name="Choi T."/>
            <person name="Kim D."/>
            <person name="Ryu S."/>
            <person name="Kim W."/>
        </authorList>
    </citation>
    <scope>NUCLEOTIDE SEQUENCE [LARGE SCALE GENOMIC DNA]</scope>
    <source>
        <tissue evidence="1">Muscle</tissue>
    </source>
</reference>
<proteinExistence type="predicted"/>